<comment type="caution">
    <text evidence="1">The sequence shown here is derived from an EMBL/GenBank/DDBJ whole genome shotgun (WGS) entry which is preliminary data.</text>
</comment>
<organism evidence="1 2">
    <name type="scientific">Trichinella papuae</name>
    <dbReference type="NCBI Taxonomy" id="268474"/>
    <lineage>
        <taxon>Eukaryota</taxon>
        <taxon>Metazoa</taxon>
        <taxon>Ecdysozoa</taxon>
        <taxon>Nematoda</taxon>
        <taxon>Enoplea</taxon>
        <taxon>Dorylaimia</taxon>
        <taxon>Trichinellida</taxon>
        <taxon>Trichinellidae</taxon>
        <taxon>Trichinella</taxon>
    </lineage>
</organism>
<evidence type="ECO:0000313" key="1">
    <source>
        <dbReference type="EMBL" id="KRZ68515.1"/>
    </source>
</evidence>
<reference evidence="1 2" key="1">
    <citation type="submission" date="2015-01" db="EMBL/GenBank/DDBJ databases">
        <title>Evolution of Trichinella species and genotypes.</title>
        <authorList>
            <person name="Korhonen P.K."/>
            <person name="Edoardo P."/>
            <person name="Giuseppe L.R."/>
            <person name="Gasser R.B."/>
        </authorList>
    </citation>
    <scope>NUCLEOTIDE SEQUENCE [LARGE SCALE GENOMIC DNA]</scope>
    <source>
        <strain evidence="1">ISS1980</strain>
    </source>
</reference>
<protein>
    <submittedName>
        <fullName evidence="1">Uncharacterized protein</fullName>
    </submittedName>
</protein>
<dbReference type="EMBL" id="JYDO01000163">
    <property type="protein sequence ID" value="KRZ68515.1"/>
    <property type="molecule type" value="Genomic_DNA"/>
</dbReference>
<gene>
    <name evidence="1" type="ORF">T10_5258</name>
</gene>
<dbReference type="Proteomes" id="UP000054843">
    <property type="component" value="Unassembled WGS sequence"/>
</dbReference>
<accession>A0A0V1MA62</accession>
<dbReference type="AlphaFoldDB" id="A0A0V1MA62"/>
<proteinExistence type="predicted"/>
<sequence>MMNLRKIEYPSTLRRLRRATILKCWQLSHSGAWMNQKLLSIHDLVSGNLVAAVNCFSTCKDIRTCGLIFQPNFILNAQIQGCYFYFCQVVLRNVLERGRNVQYSQKMIQKEK</sequence>
<keyword evidence="2" id="KW-1185">Reference proteome</keyword>
<name>A0A0V1MA62_9BILA</name>
<evidence type="ECO:0000313" key="2">
    <source>
        <dbReference type="Proteomes" id="UP000054843"/>
    </source>
</evidence>